<evidence type="ECO:0000313" key="3">
    <source>
        <dbReference type="EMBL" id="KAF1085502.1"/>
    </source>
</evidence>
<organism evidence="3 4">
    <name type="scientific">Sporotomaculum syntrophicum</name>
    <dbReference type="NCBI Taxonomy" id="182264"/>
    <lineage>
        <taxon>Bacteria</taxon>
        <taxon>Bacillati</taxon>
        <taxon>Bacillota</taxon>
        <taxon>Clostridia</taxon>
        <taxon>Eubacteriales</taxon>
        <taxon>Desulfallaceae</taxon>
        <taxon>Sporotomaculum</taxon>
    </lineage>
</organism>
<keyword evidence="3" id="KW-0808">Transferase</keyword>
<feature type="domain" description="Glycosyltransferase subfamily 4-like N-terminal" evidence="2">
    <location>
        <begin position="16"/>
        <end position="177"/>
    </location>
</feature>
<comment type="caution">
    <text evidence="3">The sequence shown here is derived from an EMBL/GenBank/DDBJ whole genome shotgun (WGS) entry which is preliminary data.</text>
</comment>
<gene>
    <name evidence="3" type="primary">kanE_4</name>
    <name evidence="3" type="ORF">SPSYN_01644</name>
</gene>
<evidence type="ECO:0000259" key="1">
    <source>
        <dbReference type="Pfam" id="PF00534"/>
    </source>
</evidence>
<dbReference type="AlphaFoldDB" id="A0A9D2WQ03"/>
<reference evidence="3" key="1">
    <citation type="submission" date="2016-02" db="EMBL/GenBank/DDBJ databases">
        <title>Draft Genome Sequence of Sporotomaculum syntrophicum Strain FB, a Syntrophic Benzoate Degrader.</title>
        <authorList>
            <person name="Nobu M.K."/>
            <person name="Narihiro T."/>
            <person name="Qiu Y.-L."/>
            <person name="Ohashi A."/>
            <person name="Liu W.-T."/>
            <person name="Yuji S."/>
        </authorList>
    </citation>
    <scope>NUCLEOTIDE SEQUENCE</scope>
    <source>
        <strain evidence="3">FB</strain>
    </source>
</reference>
<dbReference type="CDD" id="cd03801">
    <property type="entry name" value="GT4_PimA-like"/>
    <property type="match status" value="1"/>
</dbReference>
<evidence type="ECO:0000313" key="4">
    <source>
        <dbReference type="Proteomes" id="UP000798488"/>
    </source>
</evidence>
<accession>A0A9D2WQ03</accession>
<dbReference type="Pfam" id="PF00534">
    <property type="entry name" value="Glycos_transf_1"/>
    <property type="match status" value="1"/>
</dbReference>
<feature type="domain" description="Glycosyl transferase family 1" evidence="1">
    <location>
        <begin position="186"/>
        <end position="351"/>
    </location>
</feature>
<dbReference type="EC" id="2.4.1.301" evidence="3"/>
<dbReference type="PANTHER" id="PTHR45947">
    <property type="entry name" value="SULFOQUINOVOSYL TRANSFERASE SQD2"/>
    <property type="match status" value="1"/>
</dbReference>
<keyword evidence="3" id="KW-0328">Glycosyltransferase</keyword>
<evidence type="ECO:0000259" key="2">
    <source>
        <dbReference type="Pfam" id="PF13439"/>
    </source>
</evidence>
<dbReference type="InterPro" id="IPR028098">
    <property type="entry name" value="Glyco_trans_4-like_N"/>
</dbReference>
<keyword evidence="4" id="KW-1185">Reference proteome</keyword>
<sequence length="390" mass="42820">MFEKPKLLQIVRPTEGGIGRHIITLVDGLQEEFDVTVACPQKSALEDKLAGENIKTLPLPLAGEVSLEKDYASFNILRKFMRQEQVHLAHAHGAKAALIARPAALCAGVPSIYTVHNSIFNEHWPAWKNNIAAVAEHVLSWSTGYILTVSNALGEEIRHRQKISPAKIKVIHNGIQLSGFDHKGTKQNLKEEWNIPLDRTVVGTVARMAPQKGLSVLVKAAKQLIGKYNVHFLIVGDGPLRGELEEQIRLSSINDYFTFTGMLKDISQAYSSMDIFVLPSITEGLPLTVLEAMAFSLPIVATSVGGVPEIIESGECGFLAPPGDHQALAAQIAGLLDCPAKRTEFSHKGRHRVQEKFAAAKMIEETKNIYYSLLKEPSYKTYLAYGGNPN</sequence>
<dbReference type="PANTHER" id="PTHR45947:SF3">
    <property type="entry name" value="SULFOQUINOVOSYL TRANSFERASE SQD2"/>
    <property type="match status" value="1"/>
</dbReference>
<dbReference type="Gene3D" id="3.40.50.2000">
    <property type="entry name" value="Glycogen Phosphorylase B"/>
    <property type="match status" value="2"/>
</dbReference>
<name>A0A9D2WQ03_9FIRM</name>
<dbReference type="GO" id="GO:0016757">
    <property type="term" value="F:glycosyltransferase activity"/>
    <property type="evidence" value="ECO:0007669"/>
    <property type="project" value="UniProtKB-KW"/>
</dbReference>
<protein>
    <submittedName>
        <fullName evidence="3">Alpha-D-kanosaminyltransferase</fullName>
        <ecNumber evidence="3">2.4.1.301</ecNumber>
    </submittedName>
</protein>
<proteinExistence type="predicted"/>
<dbReference type="OrthoDB" id="3199616at2"/>
<dbReference type="SUPFAM" id="SSF53756">
    <property type="entry name" value="UDP-Glycosyltransferase/glycogen phosphorylase"/>
    <property type="match status" value="1"/>
</dbReference>
<dbReference type="InterPro" id="IPR001296">
    <property type="entry name" value="Glyco_trans_1"/>
</dbReference>
<dbReference type="EMBL" id="LSRS01000003">
    <property type="protein sequence ID" value="KAF1085502.1"/>
    <property type="molecule type" value="Genomic_DNA"/>
</dbReference>
<dbReference type="InterPro" id="IPR050194">
    <property type="entry name" value="Glycosyltransferase_grp1"/>
</dbReference>
<dbReference type="Proteomes" id="UP000798488">
    <property type="component" value="Unassembled WGS sequence"/>
</dbReference>
<dbReference type="RefSeq" id="WP_161821955.1">
    <property type="nucleotide sequence ID" value="NZ_LSRS01000003.1"/>
</dbReference>
<dbReference type="Pfam" id="PF13439">
    <property type="entry name" value="Glyco_transf_4"/>
    <property type="match status" value="1"/>
</dbReference>